<dbReference type="AlphaFoldDB" id="A0A7U2I9X4"/>
<evidence type="ECO:0000313" key="2">
    <source>
        <dbReference type="Proteomes" id="UP000663193"/>
    </source>
</evidence>
<organism evidence="1 2">
    <name type="scientific">Phaeosphaeria nodorum (strain SN15 / ATCC MYA-4574 / FGSC 10173)</name>
    <name type="common">Glume blotch fungus</name>
    <name type="synonym">Parastagonospora nodorum</name>
    <dbReference type="NCBI Taxonomy" id="321614"/>
    <lineage>
        <taxon>Eukaryota</taxon>
        <taxon>Fungi</taxon>
        <taxon>Dikarya</taxon>
        <taxon>Ascomycota</taxon>
        <taxon>Pezizomycotina</taxon>
        <taxon>Dothideomycetes</taxon>
        <taxon>Pleosporomycetidae</taxon>
        <taxon>Pleosporales</taxon>
        <taxon>Pleosporineae</taxon>
        <taxon>Phaeosphaeriaceae</taxon>
        <taxon>Parastagonospora</taxon>
    </lineage>
</organism>
<gene>
    <name evidence="1" type="ORF">JI435_133500</name>
</gene>
<dbReference type="VEuPathDB" id="FungiDB:JI435_133500"/>
<name>A0A7U2I9X4_PHANO</name>
<sequence length="399" mass="46420">MSIILPNHETYQHGDRRELPPFLWRTFYEGSYTPSCYVVSNANEHIEAPSRYFKHVKGQVSKENAFQAREKFGFEKDLTEKRVSEHLVWRCCIHSSFVSAFDFRGSAEYRAQGQFYKQGRFKQERVAIAKISTADLSPATYRASPNMPRSHSRPRCGDVPIWIDLTKFSADMTTIKKADFEKHLPDVWLSMAEIRCHFGIFHQGQDDEWLACGSISLPRVTQVMPYDGQFFHEKAKMNVVSGDHVFNFQHRMWLPEMPRVHDFEVFKPAYERKCKFKNNSSELFFKKVRAMIDQDCDVSKAEIADLQAESREIRDVMLLLLTYYEKVLMDVDQHDELSSLVEKKRDEVMKWTLENLEWTHEIGSLVWKLSTLKSKGGEEIVIEDDLADSFGALAVDNDA</sequence>
<reference evidence="2" key="1">
    <citation type="journal article" date="2021" name="BMC Genomics">
        <title>Chromosome-level genome assembly and manually-curated proteome of model necrotroph Parastagonospora nodorum Sn15 reveals a genome-wide trove of candidate effector homologs, and redundancy of virulence-related functions within an accessory chromosome.</title>
        <authorList>
            <person name="Bertazzoni S."/>
            <person name="Jones D.A.B."/>
            <person name="Phan H.T."/>
            <person name="Tan K.-C."/>
            <person name="Hane J.K."/>
        </authorList>
    </citation>
    <scope>NUCLEOTIDE SEQUENCE [LARGE SCALE GENOMIC DNA]</scope>
    <source>
        <strain evidence="2">SN15 / ATCC MYA-4574 / FGSC 10173)</strain>
    </source>
</reference>
<keyword evidence="2" id="KW-1185">Reference proteome</keyword>
<evidence type="ECO:0000313" key="1">
    <source>
        <dbReference type="EMBL" id="QRD05918.1"/>
    </source>
</evidence>
<proteinExistence type="predicted"/>
<protein>
    <submittedName>
        <fullName evidence="1">Uncharacterized protein</fullName>
    </submittedName>
</protein>
<dbReference type="Proteomes" id="UP000663193">
    <property type="component" value="Chromosome 19"/>
</dbReference>
<dbReference type="OMA" id="LEWTHEI"/>
<accession>A0A7U2I9X4</accession>
<dbReference type="EMBL" id="CP069041">
    <property type="protein sequence ID" value="QRD05918.1"/>
    <property type="molecule type" value="Genomic_DNA"/>
</dbReference>